<dbReference type="Proteomes" id="UP000684084">
    <property type="component" value="Unassembled WGS sequence"/>
</dbReference>
<name>A0A915YVT3_9GLOM</name>
<evidence type="ECO:0000256" key="1">
    <source>
        <dbReference type="SAM" id="Coils"/>
    </source>
</evidence>
<gene>
    <name evidence="2" type="ORF">CHRIB12_LOCUS4144</name>
</gene>
<dbReference type="EMBL" id="CAGKOT010000006">
    <property type="protein sequence ID" value="CAB5346052.1"/>
    <property type="molecule type" value="Genomic_DNA"/>
</dbReference>
<keyword evidence="1" id="KW-0175">Coiled coil</keyword>
<sequence length="345" mass="40482">MAEIKMTFSNLEKRHLSNCKDYKDEKVMCDKLISQFENIESFEKLNRTSRNLHRLVEGHMEISHDTMLLMELSIDQLDKTQSRLDKTELDLKEIKADLKEIKDKLDKTELDLKETKDKLDKTELDLKETKADLKEIKDKLDKTELDLKETKADLKEIKDKLDKTELDLKETKADLKETKADLKETKNRLDKTELYLTNTANILNETKERLGNELSKKKTKLKKTQDELKDTKAMTKLLSVDRDWIGIFNRKLKKKLGENVFSEIKEAMDDARIYQTDITQCSCVKKLEEILEKVGMSFKDFKLLFETKQLSNEKFHKSPGQTIKDAKEQLLNDSFQKNRKISSLH</sequence>
<comment type="caution">
    <text evidence="2">The sequence shown here is derived from an EMBL/GenBank/DDBJ whole genome shotgun (WGS) entry which is preliminary data.</text>
</comment>
<proteinExistence type="predicted"/>
<feature type="coiled-coil region" evidence="1">
    <location>
        <begin position="77"/>
        <end position="234"/>
    </location>
</feature>
<evidence type="ECO:0000313" key="3">
    <source>
        <dbReference type="Proteomes" id="UP000684084"/>
    </source>
</evidence>
<dbReference type="OrthoDB" id="2413845at2759"/>
<reference evidence="2" key="1">
    <citation type="submission" date="2020-05" db="EMBL/GenBank/DDBJ databases">
        <authorList>
            <person name="Rincon C."/>
            <person name="Sanders R I."/>
            <person name="Robbins C."/>
            <person name="Chaturvedi A."/>
        </authorList>
    </citation>
    <scope>NUCLEOTIDE SEQUENCE</scope>
    <source>
        <strain evidence="2">CHB12</strain>
    </source>
</reference>
<protein>
    <submittedName>
        <fullName evidence="2">Uncharacterized protein</fullName>
    </submittedName>
</protein>
<evidence type="ECO:0000313" key="2">
    <source>
        <dbReference type="EMBL" id="CAB5346052.1"/>
    </source>
</evidence>
<organism evidence="2 3">
    <name type="scientific">Rhizophagus irregularis</name>
    <dbReference type="NCBI Taxonomy" id="588596"/>
    <lineage>
        <taxon>Eukaryota</taxon>
        <taxon>Fungi</taxon>
        <taxon>Fungi incertae sedis</taxon>
        <taxon>Mucoromycota</taxon>
        <taxon>Glomeromycotina</taxon>
        <taxon>Glomeromycetes</taxon>
        <taxon>Glomerales</taxon>
        <taxon>Glomeraceae</taxon>
        <taxon>Rhizophagus</taxon>
    </lineage>
</organism>
<accession>A0A915YVT3</accession>
<dbReference type="AlphaFoldDB" id="A0A915YVT3"/>
<dbReference type="VEuPathDB" id="FungiDB:RhiirFUN_021638"/>